<gene>
    <name evidence="1" type="ORF">BT96DRAFT_167887</name>
</gene>
<protein>
    <submittedName>
        <fullName evidence="1">Uncharacterized protein</fullName>
    </submittedName>
</protein>
<dbReference type="Proteomes" id="UP000799118">
    <property type="component" value="Unassembled WGS sequence"/>
</dbReference>
<name>A0A6A4HCD9_9AGAR</name>
<accession>A0A6A4HCD9</accession>
<proteinExistence type="predicted"/>
<keyword evidence="2" id="KW-1185">Reference proteome</keyword>
<dbReference type="AlphaFoldDB" id="A0A6A4HCD9"/>
<dbReference type="EMBL" id="ML769540">
    <property type="protein sequence ID" value="KAE9394954.1"/>
    <property type="molecule type" value="Genomic_DNA"/>
</dbReference>
<organism evidence="1 2">
    <name type="scientific">Gymnopus androsaceus JB14</name>
    <dbReference type="NCBI Taxonomy" id="1447944"/>
    <lineage>
        <taxon>Eukaryota</taxon>
        <taxon>Fungi</taxon>
        <taxon>Dikarya</taxon>
        <taxon>Basidiomycota</taxon>
        <taxon>Agaricomycotina</taxon>
        <taxon>Agaricomycetes</taxon>
        <taxon>Agaricomycetidae</taxon>
        <taxon>Agaricales</taxon>
        <taxon>Marasmiineae</taxon>
        <taxon>Omphalotaceae</taxon>
        <taxon>Gymnopus</taxon>
    </lineage>
</organism>
<evidence type="ECO:0000313" key="1">
    <source>
        <dbReference type="EMBL" id="KAE9394954.1"/>
    </source>
</evidence>
<reference evidence="1" key="1">
    <citation type="journal article" date="2019" name="Environ. Microbiol.">
        <title>Fungal ecological strategies reflected in gene transcription - a case study of two litter decomposers.</title>
        <authorList>
            <person name="Barbi F."/>
            <person name="Kohler A."/>
            <person name="Barry K."/>
            <person name="Baskaran P."/>
            <person name="Daum C."/>
            <person name="Fauchery L."/>
            <person name="Ihrmark K."/>
            <person name="Kuo A."/>
            <person name="LaButti K."/>
            <person name="Lipzen A."/>
            <person name="Morin E."/>
            <person name="Grigoriev I.V."/>
            <person name="Henrissat B."/>
            <person name="Lindahl B."/>
            <person name="Martin F."/>
        </authorList>
    </citation>
    <scope>NUCLEOTIDE SEQUENCE</scope>
    <source>
        <strain evidence="1">JB14</strain>
    </source>
</reference>
<sequence>MENCQLYFPLCTMIYLYMRRYFVRNIPRFTRLLNDIQILPDKNPAEKKRSEQMTNARILRGPCRTNPLPIESHPTRTDPKVTVNGATAKSFSFFLSFSSDIRQEGSIHYHCSITRRLQISLIPALHDVGESFLISLCRLFRPSYPAFTFTELGRSQYIL</sequence>
<evidence type="ECO:0000313" key="2">
    <source>
        <dbReference type="Proteomes" id="UP000799118"/>
    </source>
</evidence>